<proteinExistence type="predicted"/>
<sequence>MTFAHDFAFYRDDRPLGALQPDSFWSAMKAEAAQLHAARLTTFPDRVAKGRMARADADRELRIARAIAEDWGALERSPGFPIATWSEIIHGLRREITLRRQHWPQLVEARRIPADEADRRLLTLEIAHDVLWHSTNLPEARVARDALADHREAERQRHRQAA</sequence>
<comment type="caution">
    <text evidence="1">The sequence shown here is derived from an EMBL/GenBank/DDBJ whole genome shotgun (WGS) entry which is preliminary data.</text>
</comment>
<dbReference type="Proteomes" id="UP000072867">
    <property type="component" value="Unassembled WGS sequence"/>
</dbReference>
<name>A0A147HTT0_9SPHN</name>
<accession>A0A147HTT0</accession>
<reference evidence="1 2" key="1">
    <citation type="journal article" date="2016" name="Front. Microbiol.">
        <title>Genomic Resource of Rice Seed Associated Bacteria.</title>
        <authorList>
            <person name="Midha S."/>
            <person name="Bansal K."/>
            <person name="Sharma S."/>
            <person name="Kumar N."/>
            <person name="Patil P.P."/>
            <person name="Chaudhry V."/>
            <person name="Patil P.B."/>
        </authorList>
    </citation>
    <scope>NUCLEOTIDE SEQUENCE [LARGE SCALE GENOMIC DNA]</scope>
    <source>
        <strain evidence="1 2">NS319</strain>
    </source>
</reference>
<dbReference type="EMBL" id="LDTD01000117">
    <property type="protein sequence ID" value="KTT68244.1"/>
    <property type="molecule type" value="Genomic_DNA"/>
</dbReference>
<protein>
    <submittedName>
        <fullName evidence="1">Uncharacterized protein</fullName>
    </submittedName>
</protein>
<organism evidence="1 2">
    <name type="scientific">Sphingomonas sanguinis</name>
    <dbReference type="NCBI Taxonomy" id="33051"/>
    <lineage>
        <taxon>Bacteria</taxon>
        <taxon>Pseudomonadati</taxon>
        <taxon>Pseudomonadota</taxon>
        <taxon>Alphaproteobacteria</taxon>
        <taxon>Sphingomonadales</taxon>
        <taxon>Sphingomonadaceae</taxon>
        <taxon>Sphingomonas</taxon>
    </lineage>
</organism>
<dbReference type="RefSeq" id="WP_058734282.1">
    <property type="nucleotide sequence ID" value="NZ_LDTD01000117.1"/>
</dbReference>
<dbReference type="AlphaFoldDB" id="A0A147HTT0"/>
<gene>
    <name evidence="1" type="ORF">NS319_14755</name>
</gene>
<evidence type="ECO:0000313" key="1">
    <source>
        <dbReference type="EMBL" id="KTT68244.1"/>
    </source>
</evidence>
<dbReference type="PATRIC" id="fig|33051.3.peg.363"/>
<evidence type="ECO:0000313" key="2">
    <source>
        <dbReference type="Proteomes" id="UP000072867"/>
    </source>
</evidence>